<organism evidence="16 17">
    <name type="scientific">Ranatra chinensis</name>
    <dbReference type="NCBI Taxonomy" id="642074"/>
    <lineage>
        <taxon>Eukaryota</taxon>
        <taxon>Metazoa</taxon>
        <taxon>Ecdysozoa</taxon>
        <taxon>Arthropoda</taxon>
        <taxon>Hexapoda</taxon>
        <taxon>Insecta</taxon>
        <taxon>Pterygota</taxon>
        <taxon>Neoptera</taxon>
        <taxon>Paraneoptera</taxon>
        <taxon>Hemiptera</taxon>
        <taxon>Heteroptera</taxon>
        <taxon>Panheteroptera</taxon>
        <taxon>Nepomorpha</taxon>
        <taxon>Nepidae</taxon>
        <taxon>Ranatrinae</taxon>
        <taxon>Ranatra</taxon>
    </lineage>
</organism>
<dbReference type="GO" id="GO:0046872">
    <property type="term" value="F:metal ion binding"/>
    <property type="evidence" value="ECO:0007669"/>
    <property type="project" value="UniProtKB-KW"/>
</dbReference>
<sequence length="437" mass="50152">MFFALDPDLINRMLIKDFSHFHDHGFQVDIDANPLEGHLFNMEGQKWRALRNKLSPTFTSGKLKWMLPQISECADQLVLVLQKKTHGEDVLIRDYLSRFAIDVLASCAFGVEGGALNDPDCEFRRLATKIFKPSWVMRLKVMFRVLFPELTRRLKIRLVDPEVNDFFFNITRQAFEHRLKTGLRRNDFVDLLLQLKQKGWVDHDPEDEEDEEENNQEGLHPDTKLELTDGLLAAQSFVFLAAGWENTASAIGFTLLLLARNQEAQDRARAEIADVKKKYGGEITYAALKDMFYLDACLSESLRMIPPLPGLVRSCTKDYTLEDGVVIKKGTGVMMPIKCIQMDPAHFQDPELFLPERFLGKKETDFNSYLPFGAGPRICIARRFVLLEVKLVLAKLLEKFRFLNSTKIKEPIKMDRSLLIIDIAGGTWVRLQPIDDQ</sequence>
<keyword evidence="5 13" id="KW-0349">Heme</keyword>
<dbReference type="InterPro" id="IPR017972">
    <property type="entry name" value="Cyt_P450_CS"/>
</dbReference>
<evidence type="ECO:0000256" key="2">
    <source>
        <dbReference type="ARBA" id="ARBA00004174"/>
    </source>
</evidence>
<comment type="cofactor">
    <cofactor evidence="1 13">
        <name>heme</name>
        <dbReference type="ChEBI" id="CHEBI:30413"/>
    </cofactor>
</comment>
<keyword evidence="10 13" id="KW-0408">Iron</keyword>
<dbReference type="FunFam" id="1.10.630.10:FF:000182">
    <property type="entry name" value="Cytochrome P450 3A4"/>
    <property type="match status" value="1"/>
</dbReference>
<keyword evidence="12" id="KW-0472">Membrane</keyword>
<dbReference type="SUPFAM" id="SSF48264">
    <property type="entry name" value="Cytochrome P450"/>
    <property type="match status" value="1"/>
</dbReference>
<evidence type="ECO:0000256" key="14">
    <source>
        <dbReference type="RuleBase" id="RU000461"/>
    </source>
</evidence>
<keyword evidence="8" id="KW-0492">Microsome</keyword>
<accession>A0ABD0Y834</accession>
<dbReference type="CDD" id="cd11056">
    <property type="entry name" value="CYP6-like"/>
    <property type="match status" value="1"/>
</dbReference>
<evidence type="ECO:0000256" key="7">
    <source>
        <dbReference type="ARBA" id="ARBA00022824"/>
    </source>
</evidence>
<keyword evidence="9 14" id="KW-0560">Oxidoreductase</keyword>
<dbReference type="PANTHER" id="PTHR24292">
    <property type="entry name" value="CYTOCHROME P450"/>
    <property type="match status" value="1"/>
</dbReference>
<evidence type="ECO:0000256" key="5">
    <source>
        <dbReference type="ARBA" id="ARBA00022617"/>
    </source>
</evidence>
<feature type="region of interest" description="Disordered" evidence="15">
    <location>
        <begin position="202"/>
        <end position="222"/>
    </location>
</feature>
<evidence type="ECO:0008006" key="18">
    <source>
        <dbReference type="Google" id="ProtNLM"/>
    </source>
</evidence>
<evidence type="ECO:0000256" key="9">
    <source>
        <dbReference type="ARBA" id="ARBA00023002"/>
    </source>
</evidence>
<feature type="binding site" description="axial binding residue" evidence="13">
    <location>
        <position position="379"/>
    </location>
    <ligand>
        <name>heme</name>
        <dbReference type="ChEBI" id="CHEBI:30413"/>
    </ligand>
    <ligandPart>
        <name>Fe</name>
        <dbReference type="ChEBI" id="CHEBI:18248"/>
    </ligandPart>
</feature>
<dbReference type="InterPro" id="IPR050476">
    <property type="entry name" value="Insect_CytP450_Detox"/>
</dbReference>
<evidence type="ECO:0000256" key="4">
    <source>
        <dbReference type="ARBA" id="ARBA00010617"/>
    </source>
</evidence>
<evidence type="ECO:0000256" key="8">
    <source>
        <dbReference type="ARBA" id="ARBA00022848"/>
    </source>
</evidence>
<evidence type="ECO:0000256" key="15">
    <source>
        <dbReference type="SAM" id="MobiDB-lite"/>
    </source>
</evidence>
<gene>
    <name evidence="16" type="ORF">AAG570_002607</name>
</gene>
<keyword evidence="6 13" id="KW-0479">Metal-binding</keyword>
<reference evidence="16 17" key="1">
    <citation type="submission" date="2024-07" db="EMBL/GenBank/DDBJ databases">
        <title>Chromosome-level genome assembly of the water stick insect Ranatra chinensis (Heteroptera: Nepidae).</title>
        <authorList>
            <person name="Liu X."/>
        </authorList>
    </citation>
    <scope>NUCLEOTIDE SEQUENCE [LARGE SCALE GENOMIC DNA]</scope>
    <source>
        <strain evidence="16">Cailab_2021Rc</strain>
        <tissue evidence="16">Muscle</tissue>
    </source>
</reference>
<dbReference type="PANTHER" id="PTHR24292:SF54">
    <property type="entry name" value="CYP9F3-RELATED"/>
    <property type="match status" value="1"/>
</dbReference>
<dbReference type="GO" id="GO:0004497">
    <property type="term" value="F:monooxygenase activity"/>
    <property type="evidence" value="ECO:0007669"/>
    <property type="project" value="UniProtKB-KW"/>
</dbReference>
<proteinExistence type="inferred from homology"/>
<dbReference type="Proteomes" id="UP001558652">
    <property type="component" value="Unassembled WGS sequence"/>
</dbReference>
<evidence type="ECO:0000256" key="10">
    <source>
        <dbReference type="ARBA" id="ARBA00023004"/>
    </source>
</evidence>
<keyword evidence="17" id="KW-1185">Reference proteome</keyword>
<dbReference type="PRINTS" id="PR00385">
    <property type="entry name" value="P450"/>
</dbReference>
<evidence type="ECO:0000256" key="11">
    <source>
        <dbReference type="ARBA" id="ARBA00023033"/>
    </source>
</evidence>
<evidence type="ECO:0000256" key="3">
    <source>
        <dbReference type="ARBA" id="ARBA00004406"/>
    </source>
</evidence>
<name>A0ABD0Y834_9HEMI</name>
<evidence type="ECO:0000256" key="12">
    <source>
        <dbReference type="ARBA" id="ARBA00023136"/>
    </source>
</evidence>
<dbReference type="InterPro" id="IPR001128">
    <property type="entry name" value="Cyt_P450"/>
</dbReference>
<comment type="similarity">
    <text evidence="4 14">Belongs to the cytochrome P450 family.</text>
</comment>
<dbReference type="PRINTS" id="PR00463">
    <property type="entry name" value="EP450I"/>
</dbReference>
<evidence type="ECO:0000313" key="17">
    <source>
        <dbReference type="Proteomes" id="UP001558652"/>
    </source>
</evidence>
<feature type="compositionally biased region" description="Acidic residues" evidence="15">
    <location>
        <begin position="204"/>
        <end position="215"/>
    </location>
</feature>
<dbReference type="InterPro" id="IPR036396">
    <property type="entry name" value="Cyt_P450_sf"/>
</dbReference>
<dbReference type="GO" id="GO:0005789">
    <property type="term" value="C:endoplasmic reticulum membrane"/>
    <property type="evidence" value="ECO:0007669"/>
    <property type="project" value="UniProtKB-SubCell"/>
</dbReference>
<comment type="caution">
    <text evidence="16">The sequence shown here is derived from an EMBL/GenBank/DDBJ whole genome shotgun (WGS) entry which is preliminary data.</text>
</comment>
<dbReference type="EMBL" id="JBFDAA010000012">
    <property type="protein sequence ID" value="KAL1123530.1"/>
    <property type="molecule type" value="Genomic_DNA"/>
</dbReference>
<keyword evidence="11 14" id="KW-0503">Monooxygenase</keyword>
<comment type="subcellular location">
    <subcellularLocation>
        <location evidence="3">Endoplasmic reticulum membrane</location>
        <topology evidence="3">Peripheral membrane protein</topology>
    </subcellularLocation>
    <subcellularLocation>
        <location evidence="2">Microsome membrane</location>
        <topology evidence="2">Peripheral membrane protein</topology>
    </subcellularLocation>
</comment>
<dbReference type="AlphaFoldDB" id="A0ABD0Y834"/>
<evidence type="ECO:0000256" key="1">
    <source>
        <dbReference type="ARBA" id="ARBA00001971"/>
    </source>
</evidence>
<dbReference type="Pfam" id="PF00067">
    <property type="entry name" value="p450"/>
    <property type="match status" value="1"/>
</dbReference>
<dbReference type="InterPro" id="IPR002401">
    <property type="entry name" value="Cyt_P450_E_grp-I"/>
</dbReference>
<dbReference type="Gene3D" id="1.10.630.10">
    <property type="entry name" value="Cytochrome P450"/>
    <property type="match status" value="1"/>
</dbReference>
<keyword evidence="7" id="KW-0256">Endoplasmic reticulum</keyword>
<evidence type="ECO:0000256" key="6">
    <source>
        <dbReference type="ARBA" id="ARBA00022723"/>
    </source>
</evidence>
<dbReference type="PROSITE" id="PS00086">
    <property type="entry name" value="CYTOCHROME_P450"/>
    <property type="match status" value="1"/>
</dbReference>
<protein>
    <recommendedName>
        <fullName evidence="18">Cytochrome P450</fullName>
    </recommendedName>
</protein>
<evidence type="ECO:0000256" key="13">
    <source>
        <dbReference type="PIRSR" id="PIRSR602401-1"/>
    </source>
</evidence>
<evidence type="ECO:0000313" key="16">
    <source>
        <dbReference type="EMBL" id="KAL1123530.1"/>
    </source>
</evidence>